<evidence type="ECO:0000313" key="3">
    <source>
        <dbReference type="EMBL" id="TVU16382.1"/>
    </source>
</evidence>
<accession>A0A5J9TYA9</accession>
<keyword evidence="2" id="KW-0472">Membrane</keyword>
<comment type="caution">
    <text evidence="3">The sequence shown here is derived from an EMBL/GenBank/DDBJ whole genome shotgun (WGS) entry which is preliminary data.</text>
</comment>
<evidence type="ECO:0000313" key="4">
    <source>
        <dbReference type="Proteomes" id="UP000324897"/>
    </source>
</evidence>
<keyword evidence="2" id="KW-0812">Transmembrane</keyword>
<sequence length="213" mass="23824">MAITNMRTETKLITIVATSAGFGLLFSFLGLAKITNKFKQQRAKKQRQIFFKHPQIVEEGGTEEAEVVARLAEACLSLKGEERPTMRQVETTLEDVQGSKVNSKITRTRQDAPNDQSYKGGKSGEGTRQYSLEKEFIQSSEAAAVSAHADMLKRSTVGHKVRNGTRRSRDLGSRRRRDVCGWARRYASSASEDAPEQGKLMSDALLRTRDSRR</sequence>
<keyword evidence="2" id="KW-1133">Transmembrane helix</keyword>
<feature type="region of interest" description="Disordered" evidence="1">
    <location>
        <begin position="155"/>
        <end position="213"/>
    </location>
</feature>
<organism evidence="3 4">
    <name type="scientific">Eragrostis curvula</name>
    <name type="common">weeping love grass</name>
    <dbReference type="NCBI Taxonomy" id="38414"/>
    <lineage>
        <taxon>Eukaryota</taxon>
        <taxon>Viridiplantae</taxon>
        <taxon>Streptophyta</taxon>
        <taxon>Embryophyta</taxon>
        <taxon>Tracheophyta</taxon>
        <taxon>Spermatophyta</taxon>
        <taxon>Magnoliopsida</taxon>
        <taxon>Liliopsida</taxon>
        <taxon>Poales</taxon>
        <taxon>Poaceae</taxon>
        <taxon>PACMAD clade</taxon>
        <taxon>Chloridoideae</taxon>
        <taxon>Eragrostideae</taxon>
        <taxon>Eragrostidinae</taxon>
        <taxon>Eragrostis</taxon>
    </lineage>
</organism>
<feature type="compositionally biased region" description="Polar residues" evidence="1">
    <location>
        <begin position="99"/>
        <end position="117"/>
    </location>
</feature>
<reference evidence="3 4" key="1">
    <citation type="journal article" date="2019" name="Sci. Rep.">
        <title>A high-quality genome of Eragrostis curvula grass provides insights into Poaceae evolution and supports new strategies to enhance forage quality.</title>
        <authorList>
            <person name="Carballo J."/>
            <person name="Santos B.A.C.M."/>
            <person name="Zappacosta D."/>
            <person name="Garbus I."/>
            <person name="Selva J.P."/>
            <person name="Gallo C.A."/>
            <person name="Diaz A."/>
            <person name="Albertini E."/>
            <person name="Caccamo M."/>
            <person name="Echenique V."/>
        </authorList>
    </citation>
    <scope>NUCLEOTIDE SEQUENCE [LARGE SCALE GENOMIC DNA]</scope>
    <source>
        <strain evidence="4">cv. Victoria</strain>
        <tissue evidence="3">Leaf</tissue>
    </source>
</reference>
<keyword evidence="4" id="KW-1185">Reference proteome</keyword>
<dbReference type="Proteomes" id="UP000324897">
    <property type="component" value="Unassembled WGS sequence"/>
</dbReference>
<feature type="transmembrane region" description="Helical" evidence="2">
    <location>
        <begin position="12"/>
        <end position="32"/>
    </location>
</feature>
<evidence type="ECO:0000256" key="2">
    <source>
        <dbReference type="SAM" id="Phobius"/>
    </source>
</evidence>
<proteinExistence type="predicted"/>
<feature type="compositionally biased region" description="Basic residues" evidence="1">
    <location>
        <begin position="156"/>
        <end position="166"/>
    </location>
</feature>
<feature type="non-terminal residue" evidence="3">
    <location>
        <position position="1"/>
    </location>
</feature>
<dbReference type="Gramene" id="TVU16382">
    <property type="protein sequence ID" value="TVU16382"/>
    <property type="gene ID" value="EJB05_39941"/>
</dbReference>
<evidence type="ECO:0000256" key="1">
    <source>
        <dbReference type="SAM" id="MobiDB-lite"/>
    </source>
</evidence>
<protein>
    <submittedName>
        <fullName evidence="3">Uncharacterized protein</fullName>
    </submittedName>
</protein>
<dbReference type="EMBL" id="RWGY01000031">
    <property type="protein sequence ID" value="TVU16382.1"/>
    <property type="molecule type" value="Genomic_DNA"/>
</dbReference>
<name>A0A5J9TYA9_9POAL</name>
<gene>
    <name evidence="3" type="ORF">EJB05_39941</name>
</gene>
<feature type="region of interest" description="Disordered" evidence="1">
    <location>
        <begin position="95"/>
        <end position="128"/>
    </location>
</feature>
<dbReference type="AlphaFoldDB" id="A0A5J9TYA9"/>